<dbReference type="SFLD" id="SFLDG01129">
    <property type="entry name" value="C1.5:_HAD__Beta-PGM__Phosphata"/>
    <property type="match status" value="1"/>
</dbReference>
<comment type="caution">
    <text evidence="1">The sequence shown here is derived from an EMBL/GenBank/DDBJ whole genome shotgun (WGS) entry which is preliminary data.</text>
</comment>
<proteinExistence type="predicted"/>
<dbReference type="GO" id="GO:0005829">
    <property type="term" value="C:cytosol"/>
    <property type="evidence" value="ECO:0007669"/>
    <property type="project" value="TreeGrafter"/>
</dbReference>
<dbReference type="PANTHER" id="PTHR43434">
    <property type="entry name" value="PHOSPHOGLYCOLATE PHOSPHATASE"/>
    <property type="match status" value="1"/>
</dbReference>
<dbReference type="InterPro" id="IPR023214">
    <property type="entry name" value="HAD_sf"/>
</dbReference>
<evidence type="ECO:0000313" key="2">
    <source>
        <dbReference type="Proteomes" id="UP000214610"/>
    </source>
</evidence>
<dbReference type="EMBL" id="NHMP01000010">
    <property type="protein sequence ID" value="OXE44543.1"/>
    <property type="molecule type" value="Genomic_DNA"/>
</dbReference>
<evidence type="ECO:0008006" key="3">
    <source>
        <dbReference type="Google" id="ProtNLM"/>
    </source>
</evidence>
<reference evidence="2" key="1">
    <citation type="submission" date="2017-05" db="EMBL/GenBank/DDBJ databases">
        <title>Improved OligoMM genomes.</title>
        <authorList>
            <person name="Garzetti D."/>
        </authorList>
    </citation>
    <scope>NUCLEOTIDE SEQUENCE [LARGE SCALE GENOMIC DNA]</scope>
    <source>
        <strain evidence="2">YL45</strain>
    </source>
</reference>
<dbReference type="Pfam" id="PF13419">
    <property type="entry name" value="HAD_2"/>
    <property type="match status" value="1"/>
</dbReference>
<dbReference type="Proteomes" id="UP000214610">
    <property type="component" value="Unassembled WGS sequence"/>
</dbReference>
<dbReference type="NCBIfam" id="TIGR01549">
    <property type="entry name" value="HAD-SF-IA-v1"/>
    <property type="match status" value="1"/>
</dbReference>
<dbReference type="Gene3D" id="1.10.150.240">
    <property type="entry name" value="Putative phosphatase, domain 2"/>
    <property type="match status" value="1"/>
</dbReference>
<dbReference type="SFLD" id="SFLDS00003">
    <property type="entry name" value="Haloacid_Dehalogenase"/>
    <property type="match status" value="1"/>
</dbReference>
<dbReference type="SUPFAM" id="SSF56784">
    <property type="entry name" value="HAD-like"/>
    <property type="match status" value="1"/>
</dbReference>
<dbReference type="GO" id="GO:0008967">
    <property type="term" value="F:phosphoglycolate phosphatase activity"/>
    <property type="evidence" value="ECO:0007669"/>
    <property type="project" value="TreeGrafter"/>
</dbReference>
<accession>A0A227KBA2</accession>
<gene>
    <name evidence="1" type="ORF">ADH67_11715</name>
</gene>
<dbReference type="InterPro" id="IPR036412">
    <property type="entry name" value="HAD-like_sf"/>
</dbReference>
<dbReference type="InterPro" id="IPR041492">
    <property type="entry name" value="HAD_2"/>
</dbReference>
<dbReference type="RefSeq" id="WP_066592366.1">
    <property type="nucleotide sequence ID" value="NZ_CAJTBZ010000025.1"/>
</dbReference>
<name>A0A227KBA2_9BURK</name>
<dbReference type="AlphaFoldDB" id="A0A227KBA2"/>
<dbReference type="InterPro" id="IPR050155">
    <property type="entry name" value="HAD-like_hydrolase_sf"/>
</dbReference>
<organism evidence="1 2">
    <name type="scientific">Turicimonas muris</name>
    <dbReference type="NCBI Taxonomy" id="1796652"/>
    <lineage>
        <taxon>Bacteria</taxon>
        <taxon>Pseudomonadati</taxon>
        <taxon>Pseudomonadota</taxon>
        <taxon>Betaproteobacteria</taxon>
        <taxon>Burkholderiales</taxon>
        <taxon>Sutterellaceae</taxon>
        <taxon>Turicimonas</taxon>
    </lineage>
</organism>
<keyword evidence="2" id="KW-1185">Reference proteome</keyword>
<dbReference type="PANTHER" id="PTHR43434:SF24">
    <property type="entry name" value="HYDROLASE-RELATED"/>
    <property type="match status" value="1"/>
</dbReference>
<dbReference type="GO" id="GO:0006281">
    <property type="term" value="P:DNA repair"/>
    <property type="evidence" value="ECO:0007669"/>
    <property type="project" value="TreeGrafter"/>
</dbReference>
<dbReference type="GeneID" id="78361252"/>
<dbReference type="Gene3D" id="3.40.50.1000">
    <property type="entry name" value="HAD superfamily/HAD-like"/>
    <property type="match status" value="1"/>
</dbReference>
<dbReference type="InterPro" id="IPR023198">
    <property type="entry name" value="PGP-like_dom2"/>
</dbReference>
<sequence length="218" mass="24255">MVSYKDFDFFVFDWDGTVLDTISSIICSYQYACKEMGFPVPDDDVVRSTIGLSTEKCLRICCPDCPPERFSEYFGFYTSHYLPREANLQLIDGMETLLRDMHAAGLRLGIATGKSNKGMKRVLTKYGLEELFESVQTADDNFSKPNPSMLYSISDDSGVECSKMLVIGDSCLDLQMAQNAGASSVAVTYGAAKKEDLQKMNPLSLCGSAEELRKFLRL</sequence>
<dbReference type="InterPro" id="IPR006439">
    <property type="entry name" value="HAD-SF_hydro_IA"/>
</dbReference>
<protein>
    <recommendedName>
        <fullName evidence="3">HAD family hydrolase</fullName>
    </recommendedName>
</protein>
<evidence type="ECO:0000313" key="1">
    <source>
        <dbReference type="EMBL" id="OXE44543.1"/>
    </source>
</evidence>